<dbReference type="AlphaFoldDB" id="A0A0S8FVA0"/>
<dbReference type="SUPFAM" id="SSF118196">
    <property type="entry name" value="YaeB-like"/>
    <property type="match status" value="1"/>
</dbReference>
<comment type="similarity">
    <text evidence="2">Belongs to the tRNA methyltransferase O family.</text>
</comment>
<organism evidence="4 5">
    <name type="scientific">candidate division WOR_3 bacterium SM23_42</name>
    <dbReference type="NCBI Taxonomy" id="1703779"/>
    <lineage>
        <taxon>Bacteria</taxon>
        <taxon>Bacteria division WOR-3</taxon>
    </lineage>
</organism>
<dbReference type="InterPro" id="IPR040372">
    <property type="entry name" value="YaeB-like"/>
</dbReference>
<evidence type="ECO:0000259" key="3">
    <source>
        <dbReference type="PROSITE" id="PS51668"/>
    </source>
</evidence>
<proteinExistence type="inferred from homology"/>
<evidence type="ECO:0000256" key="2">
    <source>
        <dbReference type="ARBA" id="ARBA00033753"/>
    </source>
</evidence>
<comment type="caution">
    <text evidence="4">The sequence shown here is derived from an EMBL/GenBank/DDBJ whole genome shotgun (WGS) entry which is preliminary data.</text>
</comment>
<feature type="domain" description="TsaA-like" evidence="3">
    <location>
        <begin position="6"/>
        <end position="136"/>
    </location>
</feature>
<gene>
    <name evidence="4" type="ORF">AMJ83_02105</name>
</gene>
<dbReference type="Proteomes" id="UP000051373">
    <property type="component" value="Unassembled WGS sequence"/>
</dbReference>
<protein>
    <recommendedName>
        <fullName evidence="3">TsaA-like domain-containing protein</fullName>
    </recommendedName>
</protein>
<dbReference type="PANTHER" id="PTHR12818:SF0">
    <property type="entry name" value="TRNA (ADENINE(37)-N6)-METHYLTRANSFERASE"/>
    <property type="match status" value="1"/>
</dbReference>
<evidence type="ECO:0000313" key="4">
    <source>
        <dbReference type="EMBL" id="KPK64613.1"/>
    </source>
</evidence>
<dbReference type="Pfam" id="PF01980">
    <property type="entry name" value="TrmO_N"/>
    <property type="match status" value="1"/>
</dbReference>
<evidence type="ECO:0000313" key="5">
    <source>
        <dbReference type="Proteomes" id="UP000051373"/>
    </source>
</evidence>
<dbReference type="Gene3D" id="2.40.30.70">
    <property type="entry name" value="YaeB-like"/>
    <property type="match status" value="1"/>
</dbReference>
<dbReference type="EMBL" id="LJUJ01000002">
    <property type="protein sequence ID" value="KPK64613.1"/>
    <property type="molecule type" value="Genomic_DNA"/>
</dbReference>
<dbReference type="STRING" id="1703779.AMJ83_02105"/>
<dbReference type="InterPro" id="IPR023370">
    <property type="entry name" value="TrmO-like_N"/>
</dbReference>
<evidence type="ECO:0000256" key="1">
    <source>
        <dbReference type="ARBA" id="ARBA00022691"/>
    </source>
</evidence>
<dbReference type="PROSITE" id="PS51668">
    <property type="entry name" value="TSAA_2"/>
    <property type="match status" value="1"/>
</dbReference>
<dbReference type="CDD" id="cd09281">
    <property type="entry name" value="UPF0066"/>
    <property type="match status" value="1"/>
</dbReference>
<dbReference type="NCBIfam" id="TIGR00104">
    <property type="entry name" value="tRNA_TsaA"/>
    <property type="match status" value="1"/>
</dbReference>
<sequence length="147" mass="16924">MAVFELKPIGVVHSQFKSREEIANSNKDENVGTIEISSDYANGLDDIDGFSHIIIICWMHKSTYHSLKVRPIYHPEKLRGIFATRHPDRPNPIAITVLELLERKENILKVKGIDLLDGTPVLDIKPYTRRDRKDNAEFGWLSEKKYP</sequence>
<dbReference type="InterPro" id="IPR036413">
    <property type="entry name" value="YaeB-like_sf"/>
</dbReference>
<name>A0A0S8FVA0_UNCW3</name>
<reference evidence="4 5" key="1">
    <citation type="journal article" date="2015" name="Microbiome">
        <title>Genomic resolution of linkages in carbon, nitrogen, and sulfur cycling among widespread estuary sediment bacteria.</title>
        <authorList>
            <person name="Baker B.J."/>
            <person name="Lazar C.S."/>
            <person name="Teske A.P."/>
            <person name="Dick G.J."/>
        </authorList>
    </citation>
    <scope>NUCLEOTIDE SEQUENCE [LARGE SCALE GENOMIC DNA]</scope>
    <source>
        <strain evidence="4">SM23_42</strain>
    </source>
</reference>
<accession>A0A0S8FVA0</accession>
<keyword evidence="1" id="KW-0949">S-adenosyl-L-methionine</keyword>
<dbReference type="PATRIC" id="fig|1703779.3.peg.1984"/>
<dbReference type="PANTHER" id="PTHR12818">
    <property type="entry name" value="TRNA (ADENINE(37)-N6)-METHYLTRANSFERASE"/>
    <property type="match status" value="1"/>
</dbReference>
<dbReference type="InterPro" id="IPR036414">
    <property type="entry name" value="YaeB_N_sf"/>
</dbReference>